<keyword evidence="1" id="KW-1133">Transmembrane helix</keyword>
<reference evidence="2 3" key="1">
    <citation type="submission" date="2019-07" db="EMBL/GenBank/DDBJ databases">
        <title>New species of Amycolatopsis and Streptomyces.</title>
        <authorList>
            <person name="Duangmal K."/>
            <person name="Teo W.F.A."/>
            <person name="Lipun K."/>
        </authorList>
    </citation>
    <scope>NUCLEOTIDE SEQUENCE [LARGE SCALE GENOMIC DNA]</scope>
    <source>
        <strain evidence="2 3">NBRC 106415</strain>
    </source>
</reference>
<sequence>MAVVSALALALLDAGSFGSLWSLTMTLTAMAVGGSVSAGSDVSGDSGSMGGLASLFGGGGMSPSISGAAHVVPLGVTLVGAVVLWLVFSRRLRQGQQRRFTAGELAVRAAGAGATALFTLMIVAGLAKGSATMPASAMTGMGGPGGDRSAEGGG</sequence>
<evidence type="ECO:0000313" key="3">
    <source>
        <dbReference type="Proteomes" id="UP000400924"/>
    </source>
</evidence>
<feature type="non-terminal residue" evidence="2">
    <location>
        <position position="154"/>
    </location>
</feature>
<evidence type="ECO:0000256" key="1">
    <source>
        <dbReference type="SAM" id="Phobius"/>
    </source>
</evidence>
<keyword evidence="3" id="KW-1185">Reference proteome</keyword>
<dbReference type="Proteomes" id="UP000400924">
    <property type="component" value="Unassembled WGS sequence"/>
</dbReference>
<keyword evidence="1" id="KW-0812">Transmembrane</keyword>
<organism evidence="2 3">
    <name type="scientific">Streptomyces spongiae</name>
    <dbReference type="NCBI Taxonomy" id="565072"/>
    <lineage>
        <taxon>Bacteria</taxon>
        <taxon>Bacillati</taxon>
        <taxon>Actinomycetota</taxon>
        <taxon>Actinomycetes</taxon>
        <taxon>Kitasatosporales</taxon>
        <taxon>Streptomycetaceae</taxon>
        <taxon>Streptomyces</taxon>
    </lineage>
</organism>
<dbReference type="NCBIfam" id="NF038391">
    <property type="entry name" value="streptophobe"/>
    <property type="match status" value="1"/>
</dbReference>
<evidence type="ECO:0000313" key="2">
    <source>
        <dbReference type="EMBL" id="MPY63719.1"/>
    </source>
</evidence>
<proteinExistence type="predicted"/>
<name>A0A5N8XWH2_9ACTN</name>
<protein>
    <submittedName>
        <fullName evidence="2">Uncharacterized protein</fullName>
    </submittedName>
</protein>
<keyword evidence="1" id="KW-0472">Membrane</keyword>
<accession>A0A5N8XWH2</accession>
<dbReference type="AlphaFoldDB" id="A0A5N8XWH2"/>
<dbReference type="EMBL" id="VJZC01000622">
    <property type="protein sequence ID" value="MPY63719.1"/>
    <property type="molecule type" value="Genomic_DNA"/>
</dbReference>
<feature type="transmembrane region" description="Helical" evidence="1">
    <location>
        <begin position="109"/>
        <end position="127"/>
    </location>
</feature>
<dbReference type="InterPro" id="IPR047724">
    <property type="entry name" value="Streptophobe"/>
</dbReference>
<comment type="caution">
    <text evidence="2">The sequence shown here is derived from an EMBL/GenBank/DDBJ whole genome shotgun (WGS) entry which is preliminary data.</text>
</comment>
<feature type="transmembrane region" description="Helical" evidence="1">
    <location>
        <begin position="68"/>
        <end position="88"/>
    </location>
</feature>
<gene>
    <name evidence="2" type="ORF">FNH08_43145</name>
</gene>